<dbReference type="PANTHER" id="PTHR30427">
    <property type="entry name" value="TRANSCRIPTIONAL ACTIVATOR PROTEIN LYSR"/>
    <property type="match status" value="1"/>
</dbReference>
<feature type="domain" description="HTH lysR-type" evidence="5">
    <location>
        <begin position="4"/>
        <end position="61"/>
    </location>
</feature>
<dbReference type="SUPFAM" id="SSF46785">
    <property type="entry name" value="Winged helix' DNA-binding domain"/>
    <property type="match status" value="1"/>
</dbReference>
<dbReference type="GO" id="GO:0010628">
    <property type="term" value="P:positive regulation of gene expression"/>
    <property type="evidence" value="ECO:0007669"/>
    <property type="project" value="TreeGrafter"/>
</dbReference>
<dbReference type="RefSeq" id="WP_206558483.1">
    <property type="nucleotide sequence ID" value="NZ_JAFKCZ010000001.1"/>
</dbReference>
<dbReference type="PANTHER" id="PTHR30427:SF1">
    <property type="entry name" value="TRANSCRIPTIONAL ACTIVATOR PROTEIN LYSR"/>
    <property type="match status" value="1"/>
</dbReference>
<dbReference type="AlphaFoldDB" id="A0A939DBD3"/>
<dbReference type="GO" id="GO:0003700">
    <property type="term" value="F:DNA-binding transcription factor activity"/>
    <property type="evidence" value="ECO:0007669"/>
    <property type="project" value="InterPro"/>
</dbReference>
<sequence>MSRLNLRRLEIFQAVYEQGSVSAAARLLNITQPSVSRMLKDFELDLGFKLFELERGKLRPTPEADHLHGESVPVFSQVAHVAQVVEQLKGAPEGVLRVAVAPYLGYDILPKAALRFADSYPRARLHLAIKSLGDQRNALKQGRIDLGIAMVPQAVPGISHQTLGKGAFVCLVPEGHPLESAAVIAAEDLERERRITGEAGSPLVRALSRNSGLDIEQDKPISVSSSYLVARLASLDRSVMLADMFTAAHCRGRGSIRPYERQIEFNIAVQHLSIRSLSHMQRVFLDYFTEAMSEFMRENNVYPTPG</sequence>
<dbReference type="SUPFAM" id="SSF53850">
    <property type="entry name" value="Periplasmic binding protein-like II"/>
    <property type="match status" value="1"/>
</dbReference>
<organism evidence="6 7">
    <name type="scientific">Parahaliea mediterranea</name>
    <dbReference type="NCBI Taxonomy" id="651086"/>
    <lineage>
        <taxon>Bacteria</taxon>
        <taxon>Pseudomonadati</taxon>
        <taxon>Pseudomonadota</taxon>
        <taxon>Gammaproteobacteria</taxon>
        <taxon>Cellvibrionales</taxon>
        <taxon>Halieaceae</taxon>
        <taxon>Parahaliea</taxon>
    </lineage>
</organism>
<reference evidence="6" key="1">
    <citation type="submission" date="2021-02" db="EMBL/GenBank/DDBJ databases">
        <title>PHA producing bacteria isolated from coastal sediment in Guangdong, Shenzhen.</title>
        <authorList>
            <person name="Zheng W."/>
            <person name="Yu S."/>
            <person name="Huang Y."/>
        </authorList>
    </citation>
    <scope>NUCLEOTIDE SEQUENCE</scope>
    <source>
        <strain evidence="6">TN14-10</strain>
    </source>
</reference>
<comment type="similarity">
    <text evidence="1">Belongs to the LysR transcriptional regulatory family.</text>
</comment>
<dbReference type="PROSITE" id="PS50931">
    <property type="entry name" value="HTH_LYSR"/>
    <property type="match status" value="1"/>
</dbReference>
<keyword evidence="4" id="KW-0804">Transcription</keyword>
<comment type="caution">
    <text evidence="6">The sequence shown here is derived from an EMBL/GenBank/DDBJ whole genome shotgun (WGS) entry which is preliminary data.</text>
</comment>
<evidence type="ECO:0000256" key="2">
    <source>
        <dbReference type="ARBA" id="ARBA00023015"/>
    </source>
</evidence>
<proteinExistence type="inferred from homology"/>
<dbReference type="Gene3D" id="1.10.10.10">
    <property type="entry name" value="Winged helix-like DNA-binding domain superfamily/Winged helix DNA-binding domain"/>
    <property type="match status" value="1"/>
</dbReference>
<dbReference type="Proteomes" id="UP000664303">
    <property type="component" value="Unassembled WGS sequence"/>
</dbReference>
<keyword evidence="2" id="KW-0805">Transcription regulation</keyword>
<dbReference type="Gene3D" id="3.40.190.10">
    <property type="entry name" value="Periplasmic binding protein-like II"/>
    <property type="match status" value="2"/>
</dbReference>
<protein>
    <submittedName>
        <fullName evidence="6">LysR family transcriptional regulator</fullName>
    </submittedName>
</protein>
<evidence type="ECO:0000259" key="5">
    <source>
        <dbReference type="PROSITE" id="PS50931"/>
    </source>
</evidence>
<dbReference type="InterPro" id="IPR005119">
    <property type="entry name" value="LysR_subst-bd"/>
</dbReference>
<accession>A0A939DBD3</accession>
<evidence type="ECO:0000256" key="1">
    <source>
        <dbReference type="ARBA" id="ARBA00009437"/>
    </source>
</evidence>
<dbReference type="EMBL" id="JAFKCZ010000001">
    <property type="protein sequence ID" value="MBN7795036.1"/>
    <property type="molecule type" value="Genomic_DNA"/>
</dbReference>
<dbReference type="Pfam" id="PF03466">
    <property type="entry name" value="LysR_substrate"/>
    <property type="match status" value="1"/>
</dbReference>
<dbReference type="InterPro" id="IPR036390">
    <property type="entry name" value="WH_DNA-bd_sf"/>
</dbReference>
<evidence type="ECO:0000256" key="3">
    <source>
        <dbReference type="ARBA" id="ARBA00023125"/>
    </source>
</evidence>
<evidence type="ECO:0000313" key="7">
    <source>
        <dbReference type="Proteomes" id="UP000664303"/>
    </source>
</evidence>
<dbReference type="InterPro" id="IPR000847">
    <property type="entry name" value="LysR_HTH_N"/>
</dbReference>
<evidence type="ECO:0000313" key="6">
    <source>
        <dbReference type="EMBL" id="MBN7795036.1"/>
    </source>
</evidence>
<keyword evidence="7" id="KW-1185">Reference proteome</keyword>
<dbReference type="InterPro" id="IPR036388">
    <property type="entry name" value="WH-like_DNA-bd_sf"/>
</dbReference>
<evidence type="ECO:0000256" key="4">
    <source>
        <dbReference type="ARBA" id="ARBA00023163"/>
    </source>
</evidence>
<name>A0A939DBD3_9GAMM</name>
<dbReference type="GO" id="GO:0043565">
    <property type="term" value="F:sequence-specific DNA binding"/>
    <property type="evidence" value="ECO:0007669"/>
    <property type="project" value="TreeGrafter"/>
</dbReference>
<keyword evidence="3" id="KW-0238">DNA-binding</keyword>
<dbReference type="Pfam" id="PF00126">
    <property type="entry name" value="HTH_1"/>
    <property type="match status" value="1"/>
</dbReference>
<gene>
    <name evidence="6" type="ORF">JYP50_00440</name>
</gene>